<dbReference type="Pfam" id="PF18962">
    <property type="entry name" value="Por_Secre_tail"/>
    <property type="match status" value="1"/>
</dbReference>
<keyword evidence="1" id="KW-0732">Signal</keyword>
<dbReference type="EMBL" id="DPRK01000088">
    <property type="protein sequence ID" value="HCY81000.1"/>
    <property type="molecule type" value="Genomic_DNA"/>
</dbReference>
<evidence type="ECO:0000256" key="1">
    <source>
        <dbReference type="ARBA" id="ARBA00022729"/>
    </source>
</evidence>
<comment type="caution">
    <text evidence="3">The sequence shown here is derived from an EMBL/GenBank/DDBJ whole genome shotgun (WGS) entry which is preliminary data.</text>
</comment>
<dbReference type="AlphaFoldDB" id="A0A3D6BP31"/>
<gene>
    <name evidence="3" type="ORF">DHV22_05020</name>
</gene>
<proteinExistence type="predicted"/>
<accession>A0A3D6BP31</accession>
<organism evidence="3 4">
    <name type="scientific">Xanthomarina gelatinilytica</name>
    <dbReference type="NCBI Taxonomy" id="1137281"/>
    <lineage>
        <taxon>Bacteria</taxon>
        <taxon>Pseudomonadati</taxon>
        <taxon>Bacteroidota</taxon>
        <taxon>Flavobacteriia</taxon>
        <taxon>Flavobacteriales</taxon>
        <taxon>Flavobacteriaceae</taxon>
        <taxon>Xanthomarina</taxon>
    </lineage>
</organism>
<dbReference type="Proteomes" id="UP000263268">
    <property type="component" value="Unassembled WGS sequence"/>
</dbReference>
<reference evidence="3 4" key="1">
    <citation type="journal article" date="2018" name="Nat. Biotechnol.">
        <title>A standardized bacterial taxonomy based on genome phylogeny substantially revises the tree of life.</title>
        <authorList>
            <person name="Parks D.H."/>
            <person name="Chuvochina M."/>
            <person name="Waite D.W."/>
            <person name="Rinke C."/>
            <person name="Skarshewski A."/>
            <person name="Chaumeil P.A."/>
            <person name="Hugenholtz P."/>
        </authorList>
    </citation>
    <scope>NUCLEOTIDE SEQUENCE [LARGE SCALE GENOMIC DNA]</scope>
    <source>
        <strain evidence="3">UBA10227</strain>
    </source>
</reference>
<feature type="domain" description="Secretion system C-terminal sorting" evidence="2">
    <location>
        <begin position="2"/>
        <end position="29"/>
    </location>
</feature>
<dbReference type="NCBIfam" id="TIGR04183">
    <property type="entry name" value="Por_Secre_tail"/>
    <property type="match status" value="1"/>
</dbReference>
<protein>
    <recommendedName>
        <fullName evidence="2">Secretion system C-terminal sorting domain-containing protein</fullName>
    </recommendedName>
</protein>
<evidence type="ECO:0000313" key="4">
    <source>
        <dbReference type="Proteomes" id="UP000263268"/>
    </source>
</evidence>
<feature type="non-terminal residue" evidence="3">
    <location>
        <position position="1"/>
    </location>
</feature>
<sequence>DRIDVTNLSEGMYLLKIQTENKTVIKRFVKN</sequence>
<dbReference type="InterPro" id="IPR026444">
    <property type="entry name" value="Secre_tail"/>
</dbReference>
<evidence type="ECO:0000313" key="3">
    <source>
        <dbReference type="EMBL" id="HCY81000.1"/>
    </source>
</evidence>
<evidence type="ECO:0000259" key="2">
    <source>
        <dbReference type="Pfam" id="PF18962"/>
    </source>
</evidence>
<name>A0A3D6BP31_9FLAO</name>